<gene>
    <name evidence="2" type="ORF">UT34_C0001G0146</name>
</gene>
<proteinExistence type="predicted"/>
<dbReference type="EMBL" id="LBWK01000001">
    <property type="protein sequence ID" value="KKR06106.1"/>
    <property type="molecule type" value="Genomic_DNA"/>
</dbReference>
<evidence type="ECO:0000259" key="1">
    <source>
        <dbReference type="Pfam" id="PF11074"/>
    </source>
</evidence>
<protein>
    <recommendedName>
        <fullName evidence="1">DUF2779 domain-containing protein</fullName>
    </recommendedName>
</protein>
<accession>A0A0G0MZY3</accession>
<comment type="caution">
    <text evidence="2">The sequence shown here is derived from an EMBL/GenBank/DDBJ whole genome shotgun (WGS) entry which is preliminary data.</text>
</comment>
<dbReference type="STRING" id="1619100.UT34_C0001G0146"/>
<name>A0A0G0MZY3_9BACT</name>
<organism evidence="2 3">
    <name type="scientific">candidate division WS6 bacterium GW2011_GWF2_39_15</name>
    <dbReference type="NCBI Taxonomy" id="1619100"/>
    <lineage>
        <taxon>Bacteria</taxon>
        <taxon>Candidatus Dojkabacteria</taxon>
    </lineage>
</organism>
<feature type="domain" description="DUF2779" evidence="1">
    <location>
        <begin position="267"/>
        <end position="392"/>
    </location>
</feature>
<reference evidence="2 3" key="1">
    <citation type="journal article" date="2015" name="Nature">
        <title>rRNA introns, odd ribosomes, and small enigmatic genomes across a large radiation of phyla.</title>
        <authorList>
            <person name="Brown C.T."/>
            <person name="Hug L.A."/>
            <person name="Thomas B.C."/>
            <person name="Sharon I."/>
            <person name="Castelle C.J."/>
            <person name="Singh A."/>
            <person name="Wilkins M.J."/>
            <person name="Williams K.H."/>
            <person name="Banfield J.F."/>
        </authorList>
    </citation>
    <scope>NUCLEOTIDE SEQUENCE [LARGE SCALE GENOMIC DNA]</scope>
</reference>
<dbReference type="AlphaFoldDB" id="A0A0G0MZY3"/>
<evidence type="ECO:0000313" key="2">
    <source>
        <dbReference type="EMBL" id="KKR06106.1"/>
    </source>
</evidence>
<evidence type="ECO:0000313" key="3">
    <source>
        <dbReference type="Proteomes" id="UP000034799"/>
    </source>
</evidence>
<dbReference type="Pfam" id="PF11074">
    <property type="entry name" value="DUF2779"/>
    <property type="match status" value="1"/>
</dbReference>
<sequence length="465" mass="54745">MLNKSEFLIFLDSPLHFWAYKHGLYTSPKSELAEQFKRQGYDVETCVAEYFRALIPQGVIEQKTFFTKELECRTDFLVYDEGTNSYDLYEVKSSTDVKLDHEYDILFQYIVASQTITIRNLYIVYLNKEYERGAVLDFEQLFKIRDVTDLITTRNDEVERLINDALNIATKDSPDGLLECFKPKNCPCPQLCFPLLPEYSIYSLSNCSEKMTRELRASGILDINDIPDSFNLSHKQRIQLISTKLKSPVIDTQRIAEFISRIQFPLHFLDYESYSWSIPQYNRHRVYENVVFQYSLHIQKTRNSTLDHHEYLAITTDDPIKLIAKDITEKINGSGSILVWNKDFEKRCNRDMARIYPEYREKLYSINERIIDLGDIFSKQMYVDYRFKGSWSIKNILPVLVPDLDYKKMEISNGTLAMTTWESIVYGNLIPQKKNLLIDALLKYCELDTYAMYRILEEVIKRLTI</sequence>
<dbReference type="PATRIC" id="fig|1619100.3.peg.147"/>
<dbReference type="InterPro" id="IPR021301">
    <property type="entry name" value="DUF2779"/>
</dbReference>
<dbReference type="Proteomes" id="UP000034799">
    <property type="component" value="Unassembled WGS sequence"/>
</dbReference>